<feature type="compositionally biased region" description="Low complexity" evidence="11">
    <location>
        <begin position="227"/>
        <end position="241"/>
    </location>
</feature>
<dbReference type="GO" id="GO:0009897">
    <property type="term" value="C:external side of plasma membrane"/>
    <property type="evidence" value="ECO:0007669"/>
    <property type="project" value="TreeGrafter"/>
</dbReference>
<evidence type="ECO:0000256" key="11">
    <source>
        <dbReference type="SAM" id="MobiDB-lite"/>
    </source>
</evidence>
<dbReference type="InterPro" id="IPR007110">
    <property type="entry name" value="Ig-like_dom"/>
</dbReference>
<dbReference type="SUPFAM" id="SSF48726">
    <property type="entry name" value="Immunoglobulin"/>
    <property type="match status" value="2"/>
</dbReference>
<dbReference type="PANTHER" id="PTHR25466:SF14">
    <property type="entry name" value="BUTYROPHILIN SUBFAMILY 2 MEMBER A2-LIKE-RELATED"/>
    <property type="match status" value="1"/>
</dbReference>
<evidence type="ECO:0000256" key="5">
    <source>
        <dbReference type="ARBA" id="ARBA00022989"/>
    </source>
</evidence>
<evidence type="ECO:0000313" key="15">
    <source>
        <dbReference type="Proteomes" id="UP000606274"/>
    </source>
</evidence>
<keyword evidence="6" id="KW-0472">Membrane</keyword>
<name>A0A8T0AS40_SILME</name>
<keyword evidence="7" id="KW-1015">Disulfide bond</keyword>
<dbReference type="GO" id="GO:0071222">
    <property type="term" value="P:cellular response to lipopolysaccharide"/>
    <property type="evidence" value="ECO:0007669"/>
    <property type="project" value="TreeGrafter"/>
</dbReference>
<evidence type="ECO:0000256" key="8">
    <source>
        <dbReference type="ARBA" id="ARBA00023170"/>
    </source>
</evidence>
<feature type="domain" description="Ig-like" evidence="13">
    <location>
        <begin position="32"/>
        <end position="114"/>
    </location>
</feature>
<evidence type="ECO:0000256" key="10">
    <source>
        <dbReference type="ARBA" id="ARBA00023319"/>
    </source>
</evidence>
<dbReference type="Proteomes" id="UP000606274">
    <property type="component" value="Unassembled WGS sequence"/>
</dbReference>
<reference evidence="14" key="1">
    <citation type="submission" date="2020-08" db="EMBL/GenBank/DDBJ databases">
        <title>Chromosome-level assembly of Southern catfish (Silurus meridionalis) provides insights into visual adaptation to the nocturnal and benthic lifestyles.</title>
        <authorList>
            <person name="Zhang Y."/>
            <person name="Wang D."/>
            <person name="Peng Z."/>
        </authorList>
    </citation>
    <scope>NUCLEOTIDE SEQUENCE</scope>
    <source>
        <strain evidence="14">SWU-2019-XX</strain>
        <tissue evidence="14">Muscle</tissue>
    </source>
</reference>
<evidence type="ECO:0000256" key="1">
    <source>
        <dbReference type="ARBA" id="ARBA00004251"/>
    </source>
</evidence>
<keyword evidence="4 12" id="KW-0732">Signal</keyword>
<comment type="subcellular location">
    <subcellularLocation>
        <location evidence="1">Cell membrane</location>
        <topology evidence="1">Single-pass type I membrane protein</topology>
    </subcellularLocation>
</comment>
<dbReference type="InterPro" id="IPR013783">
    <property type="entry name" value="Ig-like_fold"/>
</dbReference>
<proteinExistence type="predicted"/>
<evidence type="ECO:0000256" key="12">
    <source>
        <dbReference type="SAM" id="SignalP"/>
    </source>
</evidence>
<dbReference type="GO" id="GO:0007166">
    <property type="term" value="P:cell surface receptor signaling pathway"/>
    <property type="evidence" value="ECO:0007669"/>
    <property type="project" value="TreeGrafter"/>
</dbReference>
<dbReference type="InterPro" id="IPR013106">
    <property type="entry name" value="Ig_V-set"/>
</dbReference>
<dbReference type="GO" id="GO:0042102">
    <property type="term" value="P:positive regulation of T cell proliferation"/>
    <property type="evidence" value="ECO:0007669"/>
    <property type="project" value="TreeGrafter"/>
</dbReference>
<organism evidence="14 15">
    <name type="scientific">Silurus meridionalis</name>
    <name type="common">Southern catfish</name>
    <name type="synonym">Silurus soldatovi meridionalis</name>
    <dbReference type="NCBI Taxonomy" id="175797"/>
    <lineage>
        <taxon>Eukaryota</taxon>
        <taxon>Metazoa</taxon>
        <taxon>Chordata</taxon>
        <taxon>Craniata</taxon>
        <taxon>Vertebrata</taxon>
        <taxon>Euteleostomi</taxon>
        <taxon>Actinopterygii</taxon>
        <taxon>Neopterygii</taxon>
        <taxon>Teleostei</taxon>
        <taxon>Ostariophysi</taxon>
        <taxon>Siluriformes</taxon>
        <taxon>Siluridae</taxon>
        <taxon>Silurus</taxon>
    </lineage>
</organism>
<dbReference type="AlphaFoldDB" id="A0A8T0AS40"/>
<feature type="domain" description="Ig-like" evidence="13">
    <location>
        <begin position="136"/>
        <end position="220"/>
    </location>
</feature>
<comment type="caution">
    <text evidence="14">The sequence shown here is derived from an EMBL/GenBank/DDBJ whole genome shotgun (WGS) entry which is preliminary data.</text>
</comment>
<dbReference type="GO" id="GO:0031295">
    <property type="term" value="P:T cell costimulation"/>
    <property type="evidence" value="ECO:0007669"/>
    <property type="project" value="TreeGrafter"/>
</dbReference>
<dbReference type="PROSITE" id="PS51257">
    <property type="entry name" value="PROKAR_LIPOPROTEIN"/>
    <property type="match status" value="1"/>
</dbReference>
<evidence type="ECO:0000256" key="4">
    <source>
        <dbReference type="ARBA" id="ARBA00022729"/>
    </source>
</evidence>
<dbReference type="GO" id="GO:0042130">
    <property type="term" value="P:negative regulation of T cell proliferation"/>
    <property type="evidence" value="ECO:0007669"/>
    <property type="project" value="TreeGrafter"/>
</dbReference>
<dbReference type="SMART" id="SM00409">
    <property type="entry name" value="IG"/>
    <property type="match status" value="2"/>
</dbReference>
<feature type="chain" id="PRO_5035791386" description="Ig-like domain-containing protein" evidence="12">
    <location>
        <begin position="20"/>
        <end position="280"/>
    </location>
</feature>
<keyword evidence="10" id="KW-0393">Immunoglobulin domain</keyword>
<dbReference type="InterPro" id="IPR003599">
    <property type="entry name" value="Ig_sub"/>
</dbReference>
<dbReference type="EMBL" id="JABFDY010000018">
    <property type="protein sequence ID" value="KAF7694364.1"/>
    <property type="molecule type" value="Genomic_DNA"/>
</dbReference>
<evidence type="ECO:0000259" key="13">
    <source>
        <dbReference type="PROSITE" id="PS50835"/>
    </source>
</evidence>
<feature type="region of interest" description="Disordered" evidence="11">
    <location>
        <begin position="223"/>
        <end position="255"/>
    </location>
</feature>
<gene>
    <name evidence="14" type="ORF">HF521_008117</name>
</gene>
<evidence type="ECO:0000256" key="2">
    <source>
        <dbReference type="ARBA" id="ARBA00022475"/>
    </source>
</evidence>
<accession>A0A8T0AS40</accession>
<keyword evidence="3" id="KW-0812">Transmembrane</keyword>
<keyword evidence="15" id="KW-1185">Reference proteome</keyword>
<keyword evidence="8" id="KW-0675">Receptor</keyword>
<sequence>MMKCLYLLSFVFHITAGCALTGKNDIEITQHKGGSVLLPCSCSDLLSKPQKFTWETFRTGQWAEVLNDEHYLGRYQLFNNIFPANLSLLISDLREEDHLNYRCSTELQEYRYISLYVKGCELVKKTGVEKVTGFTGESVVLPCVCTDLQNYPKRVTWEFNKNNHFQEIYPKQTGHHSNRVKLVSKNPPGNLSLLLSDLTEEDQGTYICTAQADYRYLRLSVKERQKTSNTSRTTDTTRTSDQPQSKTTTRGRCGENVVAGGHQDCEGKQEDQTFCIEYTP</sequence>
<keyword evidence="5" id="KW-1133">Transmembrane helix</keyword>
<dbReference type="PROSITE" id="PS50835">
    <property type="entry name" value="IG_LIKE"/>
    <property type="match status" value="2"/>
</dbReference>
<evidence type="ECO:0000256" key="3">
    <source>
        <dbReference type="ARBA" id="ARBA00022692"/>
    </source>
</evidence>
<evidence type="ECO:0000256" key="7">
    <source>
        <dbReference type="ARBA" id="ARBA00023157"/>
    </source>
</evidence>
<dbReference type="InterPro" id="IPR036179">
    <property type="entry name" value="Ig-like_dom_sf"/>
</dbReference>
<feature type="signal peptide" evidence="12">
    <location>
        <begin position="1"/>
        <end position="19"/>
    </location>
</feature>
<dbReference type="InterPro" id="IPR051713">
    <property type="entry name" value="T-cell_Activation_Regulation"/>
</dbReference>
<keyword evidence="9" id="KW-0325">Glycoprotein</keyword>
<dbReference type="GO" id="GO:0006955">
    <property type="term" value="P:immune response"/>
    <property type="evidence" value="ECO:0007669"/>
    <property type="project" value="TreeGrafter"/>
</dbReference>
<dbReference type="PANTHER" id="PTHR25466">
    <property type="entry name" value="T-LYMPHOCYTE ACTIVATION ANTIGEN"/>
    <property type="match status" value="1"/>
</dbReference>
<evidence type="ECO:0000256" key="6">
    <source>
        <dbReference type="ARBA" id="ARBA00023136"/>
    </source>
</evidence>
<keyword evidence="2" id="KW-1003">Cell membrane</keyword>
<evidence type="ECO:0000256" key="9">
    <source>
        <dbReference type="ARBA" id="ARBA00023180"/>
    </source>
</evidence>
<dbReference type="Pfam" id="PF07686">
    <property type="entry name" value="V-set"/>
    <property type="match status" value="1"/>
</dbReference>
<protein>
    <recommendedName>
        <fullName evidence="13">Ig-like domain-containing protein</fullName>
    </recommendedName>
</protein>
<dbReference type="Gene3D" id="2.60.40.10">
    <property type="entry name" value="Immunoglobulins"/>
    <property type="match status" value="2"/>
</dbReference>
<evidence type="ECO:0000313" key="14">
    <source>
        <dbReference type="EMBL" id="KAF7694364.1"/>
    </source>
</evidence>